<gene>
    <name evidence="1" type="ORF">XNOV1_A040041</name>
</gene>
<dbReference type="AlphaFoldDB" id="A0AAV1G3Y2"/>
<protein>
    <submittedName>
        <fullName evidence="1">Uncharacterized protein</fullName>
    </submittedName>
</protein>
<accession>A0AAV1G3Y2</accession>
<proteinExistence type="predicted"/>
<dbReference type="Proteomes" id="UP001178508">
    <property type="component" value="Chromosome 12"/>
</dbReference>
<dbReference type="EMBL" id="OY660875">
    <property type="protein sequence ID" value="CAJ1067916.1"/>
    <property type="molecule type" value="Genomic_DNA"/>
</dbReference>
<name>A0AAV1G3Y2_XYRNO</name>
<sequence length="106" mass="11926">MSKTQERIIQASPPLDGGHRLLMRRRRDSDFQSGSWLRIRALHRSRVDSGEQEDSGAPVLKFLSVMSPNNPLIPQPAVLNTVLTGPKSTTWRMIHQNKDDHSDGAE</sequence>
<evidence type="ECO:0000313" key="1">
    <source>
        <dbReference type="EMBL" id="CAJ1067916.1"/>
    </source>
</evidence>
<reference evidence="1" key="1">
    <citation type="submission" date="2023-08" db="EMBL/GenBank/DDBJ databases">
        <authorList>
            <person name="Alioto T."/>
            <person name="Alioto T."/>
            <person name="Gomez Garrido J."/>
        </authorList>
    </citation>
    <scope>NUCLEOTIDE SEQUENCE</scope>
</reference>
<keyword evidence="2" id="KW-1185">Reference proteome</keyword>
<organism evidence="1 2">
    <name type="scientific">Xyrichtys novacula</name>
    <name type="common">Pearly razorfish</name>
    <name type="synonym">Hemipteronotus novacula</name>
    <dbReference type="NCBI Taxonomy" id="13765"/>
    <lineage>
        <taxon>Eukaryota</taxon>
        <taxon>Metazoa</taxon>
        <taxon>Chordata</taxon>
        <taxon>Craniata</taxon>
        <taxon>Vertebrata</taxon>
        <taxon>Euteleostomi</taxon>
        <taxon>Actinopterygii</taxon>
        <taxon>Neopterygii</taxon>
        <taxon>Teleostei</taxon>
        <taxon>Neoteleostei</taxon>
        <taxon>Acanthomorphata</taxon>
        <taxon>Eupercaria</taxon>
        <taxon>Labriformes</taxon>
        <taxon>Labridae</taxon>
        <taxon>Xyrichtys</taxon>
    </lineage>
</organism>
<evidence type="ECO:0000313" key="2">
    <source>
        <dbReference type="Proteomes" id="UP001178508"/>
    </source>
</evidence>